<organism evidence="2 3">
    <name type="scientific">Hibiscus sabdariffa</name>
    <name type="common">roselle</name>
    <dbReference type="NCBI Taxonomy" id="183260"/>
    <lineage>
        <taxon>Eukaryota</taxon>
        <taxon>Viridiplantae</taxon>
        <taxon>Streptophyta</taxon>
        <taxon>Embryophyta</taxon>
        <taxon>Tracheophyta</taxon>
        <taxon>Spermatophyta</taxon>
        <taxon>Magnoliopsida</taxon>
        <taxon>eudicotyledons</taxon>
        <taxon>Gunneridae</taxon>
        <taxon>Pentapetalae</taxon>
        <taxon>rosids</taxon>
        <taxon>malvids</taxon>
        <taxon>Malvales</taxon>
        <taxon>Malvaceae</taxon>
        <taxon>Malvoideae</taxon>
        <taxon>Hibiscus</taxon>
    </lineage>
</organism>
<dbReference type="PANTHER" id="PTHR36899">
    <property type="entry name" value="OS04G0395700 PROTEIN"/>
    <property type="match status" value="1"/>
</dbReference>
<accession>A0ABR2G264</accession>
<feature type="compositionally biased region" description="Polar residues" evidence="1">
    <location>
        <begin position="1"/>
        <end position="11"/>
    </location>
</feature>
<dbReference type="PANTHER" id="PTHR36899:SF3">
    <property type="entry name" value="F13K23.8 PROTEIN"/>
    <property type="match status" value="1"/>
</dbReference>
<proteinExistence type="predicted"/>
<dbReference type="EMBL" id="JBBPBM010000003">
    <property type="protein sequence ID" value="KAK8593136.1"/>
    <property type="molecule type" value="Genomic_DNA"/>
</dbReference>
<gene>
    <name evidence="2" type="ORF">V6N12_045222</name>
</gene>
<feature type="region of interest" description="Disordered" evidence="1">
    <location>
        <begin position="1"/>
        <end position="100"/>
    </location>
</feature>
<evidence type="ECO:0000256" key="1">
    <source>
        <dbReference type="SAM" id="MobiDB-lite"/>
    </source>
</evidence>
<keyword evidence="3" id="KW-1185">Reference proteome</keyword>
<evidence type="ECO:0000313" key="3">
    <source>
        <dbReference type="Proteomes" id="UP001472677"/>
    </source>
</evidence>
<evidence type="ECO:0000313" key="2">
    <source>
        <dbReference type="EMBL" id="KAK8593136.1"/>
    </source>
</evidence>
<sequence>MQACSSSQDQENLPLKAPKLQSVDEASQAKEGFQSAEDPTHETSGNDDSSVPERQFVDWKGKGILVEEEKDSDDDNHEDASDGENETEGESDLSDDPLAEVDLENILPSRTRRSVWCSQGFILRETSEIKLKAMPDNFLGMVEFLLPWV</sequence>
<protein>
    <submittedName>
        <fullName evidence="2">Uncharacterized protein</fullName>
    </submittedName>
</protein>
<comment type="caution">
    <text evidence="2">The sequence shown here is derived from an EMBL/GenBank/DDBJ whole genome shotgun (WGS) entry which is preliminary data.</text>
</comment>
<feature type="compositionally biased region" description="Acidic residues" evidence="1">
    <location>
        <begin position="68"/>
        <end position="100"/>
    </location>
</feature>
<name>A0ABR2G264_9ROSI</name>
<reference evidence="2 3" key="1">
    <citation type="journal article" date="2024" name="G3 (Bethesda)">
        <title>Genome assembly of Hibiscus sabdariffa L. provides insights into metabolisms of medicinal natural products.</title>
        <authorList>
            <person name="Kim T."/>
        </authorList>
    </citation>
    <scope>NUCLEOTIDE SEQUENCE [LARGE SCALE GENOMIC DNA]</scope>
    <source>
        <strain evidence="2">TK-2024</strain>
        <tissue evidence="2">Old leaves</tissue>
    </source>
</reference>
<dbReference type="Proteomes" id="UP001472677">
    <property type="component" value="Unassembled WGS sequence"/>
</dbReference>
<feature type="compositionally biased region" description="Basic and acidic residues" evidence="1">
    <location>
        <begin position="55"/>
        <end position="67"/>
    </location>
</feature>